<accession>A0AA36HNM5</accession>
<dbReference type="Pfam" id="PF13499">
    <property type="entry name" value="EF-hand_7"/>
    <property type="match status" value="1"/>
</dbReference>
<dbReference type="EMBL" id="CAUJNA010000135">
    <property type="protein sequence ID" value="CAJ1372432.1"/>
    <property type="molecule type" value="Genomic_DNA"/>
</dbReference>
<dbReference type="InterPro" id="IPR050230">
    <property type="entry name" value="CALM/Myosin/TropC-like"/>
</dbReference>
<dbReference type="Pfam" id="PF25296">
    <property type="entry name" value="Decapeptide"/>
    <property type="match status" value="1"/>
</dbReference>
<evidence type="ECO:0000256" key="3">
    <source>
        <dbReference type="ARBA" id="ARBA00022737"/>
    </source>
</evidence>
<evidence type="ECO:0000256" key="2">
    <source>
        <dbReference type="ARBA" id="ARBA00022723"/>
    </source>
</evidence>
<keyword evidence="8" id="KW-1185">Reference proteome</keyword>
<feature type="domain" description="EF-hand" evidence="6">
    <location>
        <begin position="51"/>
        <end position="86"/>
    </location>
</feature>
<dbReference type="InterPro" id="IPR011992">
    <property type="entry name" value="EF-hand-dom_pair"/>
</dbReference>
<evidence type="ECO:0000313" key="8">
    <source>
        <dbReference type="Proteomes" id="UP001178507"/>
    </source>
</evidence>
<evidence type="ECO:0000256" key="5">
    <source>
        <dbReference type="ARBA" id="ARBA00022990"/>
    </source>
</evidence>
<dbReference type="InterPro" id="IPR057481">
    <property type="entry name" value="Decapeptide"/>
</dbReference>
<dbReference type="GO" id="GO:0016460">
    <property type="term" value="C:myosin II complex"/>
    <property type="evidence" value="ECO:0007669"/>
    <property type="project" value="TreeGrafter"/>
</dbReference>
<keyword evidence="4" id="KW-0106">Calcium</keyword>
<name>A0AA36HNM5_9DINO</name>
<dbReference type="SUPFAM" id="SSF47473">
    <property type="entry name" value="EF-hand"/>
    <property type="match status" value="2"/>
</dbReference>
<feature type="domain" description="EF-hand" evidence="6">
    <location>
        <begin position="15"/>
        <end position="50"/>
    </location>
</feature>
<dbReference type="Gene3D" id="1.10.238.10">
    <property type="entry name" value="EF-hand"/>
    <property type="match status" value="3"/>
</dbReference>
<dbReference type="InterPro" id="IPR002048">
    <property type="entry name" value="EF_hand_dom"/>
</dbReference>
<dbReference type="PROSITE" id="PS50222">
    <property type="entry name" value="EF_HAND_2"/>
    <property type="match status" value="2"/>
</dbReference>
<dbReference type="AlphaFoldDB" id="A0AA36HNM5"/>
<dbReference type="PANTHER" id="PTHR23048">
    <property type="entry name" value="MYOSIN LIGHT CHAIN 1, 3"/>
    <property type="match status" value="1"/>
</dbReference>
<evidence type="ECO:0000313" key="7">
    <source>
        <dbReference type="EMBL" id="CAJ1372432.1"/>
    </source>
</evidence>
<evidence type="ECO:0000259" key="6">
    <source>
        <dbReference type="PROSITE" id="PS50222"/>
    </source>
</evidence>
<reference evidence="7" key="1">
    <citation type="submission" date="2023-08" db="EMBL/GenBank/DDBJ databases">
        <authorList>
            <person name="Chen Y."/>
            <person name="Shah S."/>
            <person name="Dougan E. K."/>
            <person name="Thang M."/>
            <person name="Chan C."/>
        </authorList>
    </citation>
    <scope>NUCLEOTIDE SEQUENCE</scope>
</reference>
<comment type="caution">
    <text evidence="7">The sequence shown here is derived from an EMBL/GenBank/DDBJ whole genome shotgun (WGS) entry which is preliminary data.</text>
</comment>
<sequence length="429" mass="48185">MAIGEVEITDFFSEELLTRLRKAFEEFDTSGDGLIGKDELVELFAKLGKRLTKKQADIIVREVDSDCNGEIDFEELCYLEIAMSGAKPQANLIDYKTFLSASTIEELQQWFSLNDMSEEGSITLDDAQKIAEQQDVRCAPEEIREVLAQVDDGEGRISLSGFCCFWAIITNAQKKINYREYLDDQDVSRFRAMFEEAAGETKQLTRKEVSDVLKEKGLVRTRKHVTRLFDESGFDKNATLDFTQLCILLVKLQKRRKQRSLTPQTCSCADLYAEGFTVEELVMCGFTLRDFEQMRLPAKKLSGGFSALELRKAGYSAGDLRRAGMGLIELRTCGFSLSQLRTAGFSAAGLAEANRTMHSCFSVGDFTLLPQIGKSSLVSWSTATKDVLAAQRATMTPLIREHTDGRHKIRSPFSKSLPSFQEKRLPVPK</sequence>
<dbReference type="GO" id="GO:0005509">
    <property type="term" value="F:calcium ion binding"/>
    <property type="evidence" value="ECO:0007669"/>
    <property type="project" value="InterPro"/>
</dbReference>
<dbReference type="PROSITE" id="PS00018">
    <property type="entry name" value="EF_HAND_1"/>
    <property type="match status" value="2"/>
</dbReference>
<keyword evidence="3" id="KW-0677">Repeat</keyword>
<protein>
    <recommendedName>
        <fullName evidence="1">Calmodulin</fullName>
    </recommendedName>
</protein>
<keyword evidence="2" id="KW-0479">Metal-binding</keyword>
<organism evidence="7 8">
    <name type="scientific">Effrenium voratum</name>
    <dbReference type="NCBI Taxonomy" id="2562239"/>
    <lineage>
        <taxon>Eukaryota</taxon>
        <taxon>Sar</taxon>
        <taxon>Alveolata</taxon>
        <taxon>Dinophyceae</taxon>
        <taxon>Suessiales</taxon>
        <taxon>Symbiodiniaceae</taxon>
        <taxon>Effrenium</taxon>
    </lineage>
</organism>
<dbReference type="Proteomes" id="UP001178507">
    <property type="component" value="Unassembled WGS sequence"/>
</dbReference>
<dbReference type="CDD" id="cd00051">
    <property type="entry name" value="EFh"/>
    <property type="match status" value="1"/>
</dbReference>
<dbReference type="PANTHER" id="PTHR23048:SF0">
    <property type="entry name" value="CALMODULIN LIKE 3"/>
    <property type="match status" value="1"/>
</dbReference>
<evidence type="ECO:0000256" key="4">
    <source>
        <dbReference type="ARBA" id="ARBA00022837"/>
    </source>
</evidence>
<proteinExistence type="predicted"/>
<dbReference type="SMART" id="SM00054">
    <property type="entry name" value="EFh"/>
    <property type="match status" value="3"/>
</dbReference>
<gene>
    <name evidence="7" type="ORF">EVOR1521_LOCUS2516</name>
</gene>
<keyword evidence="5" id="KW-0007">Acetylation</keyword>
<evidence type="ECO:0000256" key="1">
    <source>
        <dbReference type="ARBA" id="ARBA00020786"/>
    </source>
</evidence>
<dbReference type="InterPro" id="IPR018247">
    <property type="entry name" value="EF_Hand_1_Ca_BS"/>
</dbReference>